<evidence type="ECO:0000313" key="4">
    <source>
        <dbReference type="Proteomes" id="UP000193719"/>
    </source>
</evidence>
<keyword evidence="4" id="KW-1185">Reference proteome</keyword>
<evidence type="ECO:0008006" key="5">
    <source>
        <dbReference type="Google" id="ProtNLM"/>
    </source>
</evidence>
<dbReference type="EMBL" id="MCFH01000011">
    <property type="protein sequence ID" value="ORX54208.1"/>
    <property type="molecule type" value="Genomic_DNA"/>
</dbReference>
<dbReference type="OrthoDB" id="2132280at2759"/>
<organism evidence="3 4">
    <name type="scientific">Piromyces finnis</name>
    <dbReference type="NCBI Taxonomy" id="1754191"/>
    <lineage>
        <taxon>Eukaryota</taxon>
        <taxon>Fungi</taxon>
        <taxon>Fungi incertae sedis</taxon>
        <taxon>Chytridiomycota</taxon>
        <taxon>Chytridiomycota incertae sedis</taxon>
        <taxon>Neocallimastigomycetes</taxon>
        <taxon>Neocallimastigales</taxon>
        <taxon>Neocallimastigaceae</taxon>
        <taxon>Piromyces</taxon>
    </lineage>
</organism>
<evidence type="ECO:0000313" key="3">
    <source>
        <dbReference type="EMBL" id="ORX54208.1"/>
    </source>
</evidence>
<comment type="caution">
    <text evidence="3">The sequence shown here is derived from an EMBL/GenBank/DDBJ whole genome shotgun (WGS) entry which is preliminary data.</text>
</comment>
<reference evidence="3 4" key="2">
    <citation type="submission" date="2016-08" db="EMBL/GenBank/DDBJ databases">
        <title>Pervasive Adenine N6-methylation of Active Genes in Fungi.</title>
        <authorList>
            <consortium name="DOE Joint Genome Institute"/>
            <person name="Mondo S.J."/>
            <person name="Dannebaum R.O."/>
            <person name="Kuo R.C."/>
            <person name="Labutti K."/>
            <person name="Haridas S."/>
            <person name="Kuo A."/>
            <person name="Salamov A."/>
            <person name="Ahrendt S.R."/>
            <person name="Lipzen A."/>
            <person name="Sullivan W."/>
            <person name="Andreopoulos W.B."/>
            <person name="Clum A."/>
            <person name="Lindquist E."/>
            <person name="Daum C."/>
            <person name="Ramamoorthy G.K."/>
            <person name="Gryganskyi A."/>
            <person name="Culley D."/>
            <person name="Magnuson J.K."/>
            <person name="James T.Y."/>
            <person name="O'Malley M.A."/>
            <person name="Stajich J.E."/>
            <person name="Spatafora J.W."/>
            <person name="Visel A."/>
            <person name="Grigoriev I.V."/>
        </authorList>
    </citation>
    <scope>NUCLEOTIDE SEQUENCE [LARGE SCALE GENOMIC DNA]</scope>
    <source>
        <strain evidence="4">finn</strain>
    </source>
</reference>
<dbReference type="AlphaFoldDB" id="A0A1Y1VEJ1"/>
<keyword evidence="2" id="KW-0732">Signal</keyword>
<keyword evidence="1" id="KW-0812">Transmembrane</keyword>
<gene>
    <name evidence="3" type="ORF">BCR36DRAFT_283247</name>
</gene>
<reference evidence="3 4" key="1">
    <citation type="submission" date="2016-08" db="EMBL/GenBank/DDBJ databases">
        <title>Genomes of anaerobic fungi encode conserved fungal cellulosomes for biomass hydrolysis.</title>
        <authorList>
            <consortium name="DOE Joint Genome Institute"/>
            <person name="Haitjema C.H."/>
            <person name="Gilmore S.P."/>
            <person name="Henske J.K."/>
            <person name="Solomon K.V."/>
            <person name="De Groot R."/>
            <person name="Kuo A."/>
            <person name="Mondo S.J."/>
            <person name="Salamov A.A."/>
            <person name="Labutti K."/>
            <person name="Zhao Z."/>
            <person name="Chiniquy J."/>
            <person name="Barry K."/>
            <person name="Brewer H.M."/>
            <person name="Purvine S.O."/>
            <person name="Wright A.T."/>
            <person name="Boxma B."/>
            <person name="Van Alen T."/>
            <person name="Hackstein J.H."/>
            <person name="Baker S.E."/>
            <person name="Grigoriev I.V."/>
            <person name="O'Malley M.A."/>
        </authorList>
    </citation>
    <scope>NUCLEOTIDE SEQUENCE [LARGE SCALE GENOMIC DNA]</scope>
    <source>
        <strain evidence="4">finn</strain>
    </source>
</reference>
<proteinExistence type="predicted"/>
<accession>A0A1Y1VEJ1</accession>
<dbReference type="Proteomes" id="UP000193719">
    <property type="component" value="Unassembled WGS sequence"/>
</dbReference>
<feature type="chain" id="PRO_5012417729" description="Mid2 domain-containing protein" evidence="2">
    <location>
        <begin position="21"/>
        <end position="141"/>
    </location>
</feature>
<sequence>MKSYIFLFFSAILLINFVSCHTTNYEADLDNVLDQLSKFENSIVGKGMKNVTMENTAILSTDKSNNDNENSKLNIILPVAIGGVVIATLSASIITFFVLKRKRNTQLYAGAQFASSNASLNNLARSKKPSYEDLVSIGCEF</sequence>
<feature type="signal peptide" evidence="2">
    <location>
        <begin position="1"/>
        <end position="20"/>
    </location>
</feature>
<keyword evidence="1" id="KW-1133">Transmembrane helix</keyword>
<feature type="transmembrane region" description="Helical" evidence="1">
    <location>
        <begin position="75"/>
        <end position="99"/>
    </location>
</feature>
<evidence type="ECO:0000256" key="2">
    <source>
        <dbReference type="SAM" id="SignalP"/>
    </source>
</evidence>
<evidence type="ECO:0000256" key="1">
    <source>
        <dbReference type="SAM" id="Phobius"/>
    </source>
</evidence>
<name>A0A1Y1VEJ1_9FUNG</name>
<protein>
    <recommendedName>
        <fullName evidence="5">Mid2 domain-containing protein</fullName>
    </recommendedName>
</protein>
<keyword evidence="1" id="KW-0472">Membrane</keyword>